<dbReference type="PANTHER" id="PTHR48055:SF2">
    <property type="entry name" value="RECEPTOR-LIKE PROTEIN KINASE 7"/>
    <property type="match status" value="1"/>
</dbReference>
<dbReference type="InterPro" id="IPR051564">
    <property type="entry name" value="LRR_receptor-like_kinase"/>
</dbReference>
<comment type="caution">
    <text evidence="3">The sequence shown here is derived from an EMBL/GenBank/DDBJ whole genome shotgun (WGS) entry which is preliminary data.</text>
</comment>
<organism evidence="3 4">
    <name type="scientific">Trifolium pratense</name>
    <name type="common">Red clover</name>
    <dbReference type="NCBI Taxonomy" id="57577"/>
    <lineage>
        <taxon>Eukaryota</taxon>
        <taxon>Viridiplantae</taxon>
        <taxon>Streptophyta</taxon>
        <taxon>Embryophyta</taxon>
        <taxon>Tracheophyta</taxon>
        <taxon>Spermatophyta</taxon>
        <taxon>Magnoliopsida</taxon>
        <taxon>eudicotyledons</taxon>
        <taxon>Gunneridae</taxon>
        <taxon>Pentapetalae</taxon>
        <taxon>rosids</taxon>
        <taxon>fabids</taxon>
        <taxon>Fabales</taxon>
        <taxon>Fabaceae</taxon>
        <taxon>Papilionoideae</taxon>
        <taxon>50 kb inversion clade</taxon>
        <taxon>NPAAA clade</taxon>
        <taxon>Hologalegina</taxon>
        <taxon>IRL clade</taxon>
        <taxon>Trifolieae</taxon>
        <taxon>Trifolium</taxon>
    </lineage>
</organism>
<dbReference type="PANTHER" id="PTHR48055">
    <property type="entry name" value="LEUCINE-RICH REPEAT RECEPTOR PROTEIN KINASE EMS1"/>
    <property type="match status" value="1"/>
</dbReference>
<feature type="non-terminal residue" evidence="3">
    <location>
        <position position="1"/>
    </location>
</feature>
<gene>
    <name evidence="3" type="ORF">L195_g050439</name>
</gene>
<dbReference type="STRING" id="57577.A0A2K3JTX8"/>
<dbReference type="GO" id="GO:0016020">
    <property type="term" value="C:membrane"/>
    <property type="evidence" value="ECO:0007669"/>
    <property type="project" value="TreeGrafter"/>
</dbReference>
<keyword evidence="3" id="KW-0808">Transferase</keyword>
<dbReference type="GO" id="GO:0004672">
    <property type="term" value="F:protein kinase activity"/>
    <property type="evidence" value="ECO:0007669"/>
    <property type="project" value="InterPro"/>
</dbReference>
<dbReference type="InterPro" id="IPR011009">
    <property type="entry name" value="Kinase-like_dom_sf"/>
</dbReference>
<reference evidence="3 4" key="2">
    <citation type="journal article" date="2017" name="Front. Plant Sci.">
        <title>Gene Classification and Mining of Molecular Markers Useful in Red Clover (Trifolium pratense) Breeding.</title>
        <authorList>
            <person name="Istvanek J."/>
            <person name="Dluhosova J."/>
            <person name="Dluhos P."/>
            <person name="Patkova L."/>
            <person name="Nedelnik J."/>
            <person name="Repkova J."/>
        </authorList>
    </citation>
    <scope>NUCLEOTIDE SEQUENCE [LARGE SCALE GENOMIC DNA]</scope>
    <source>
        <strain evidence="4">cv. Tatra</strain>
        <tissue evidence="3">Young leaves</tissue>
    </source>
</reference>
<evidence type="ECO:0000313" key="4">
    <source>
        <dbReference type="Proteomes" id="UP000236291"/>
    </source>
</evidence>
<evidence type="ECO:0000313" key="3">
    <source>
        <dbReference type="EMBL" id="PNX57511.1"/>
    </source>
</evidence>
<protein>
    <submittedName>
        <fullName evidence="3">Putative LRR receptor-like protein kinase</fullName>
    </submittedName>
</protein>
<feature type="domain" description="Protein kinase" evidence="2">
    <location>
        <begin position="1"/>
        <end position="104"/>
    </location>
</feature>
<name>A0A2K3JTX8_TRIPR</name>
<evidence type="ECO:0000256" key="1">
    <source>
        <dbReference type="SAM" id="MobiDB-lite"/>
    </source>
</evidence>
<dbReference type="InterPro" id="IPR000719">
    <property type="entry name" value="Prot_kinase_dom"/>
</dbReference>
<dbReference type="InterPro" id="IPR001245">
    <property type="entry name" value="Ser-Thr/Tyr_kinase_cat_dom"/>
</dbReference>
<accession>A0A2K3JTX8</accession>
<proteinExistence type="predicted"/>
<dbReference type="Gene3D" id="1.10.510.10">
    <property type="entry name" value="Transferase(Phosphotransferase) domain 1"/>
    <property type="match status" value="1"/>
</dbReference>
<feature type="region of interest" description="Disordered" evidence="1">
    <location>
        <begin position="103"/>
        <end position="126"/>
    </location>
</feature>
<feature type="compositionally biased region" description="Low complexity" evidence="1">
    <location>
        <begin position="112"/>
        <end position="126"/>
    </location>
</feature>
<dbReference type="AlphaFoldDB" id="A0A2K3JTX8"/>
<dbReference type="EMBL" id="ASHM01076672">
    <property type="protein sequence ID" value="PNX57511.1"/>
    <property type="molecule type" value="Genomic_DNA"/>
</dbReference>
<reference evidence="3 4" key="1">
    <citation type="journal article" date="2014" name="Am. J. Bot.">
        <title>Genome assembly and annotation for red clover (Trifolium pratense; Fabaceae).</title>
        <authorList>
            <person name="Istvanek J."/>
            <person name="Jaros M."/>
            <person name="Krenek A."/>
            <person name="Repkova J."/>
        </authorList>
    </citation>
    <scope>NUCLEOTIDE SEQUENCE [LARGE SCALE GENOMIC DNA]</scope>
    <source>
        <strain evidence="4">cv. Tatra</strain>
        <tissue evidence="3">Young leaves</tissue>
    </source>
</reference>
<dbReference type="Proteomes" id="UP000236291">
    <property type="component" value="Unassembled WGS sequence"/>
</dbReference>
<dbReference type="GO" id="GO:0005524">
    <property type="term" value="F:ATP binding"/>
    <property type="evidence" value="ECO:0007669"/>
    <property type="project" value="InterPro"/>
</dbReference>
<keyword evidence="3" id="KW-0675">Receptor</keyword>
<sequence>EYAYTMKVTEKCDVYSYGVVLLELLTGKKPVQSLDQGGGDLVTWVTNHINKYSLKLDIIDAKLDLLHEIDVAQIFDVLKIALLCTDTSPSRRPSMRKVVAMLTSSSKRKEQSSSFSPCNESSNIEE</sequence>
<evidence type="ECO:0000259" key="2">
    <source>
        <dbReference type="PROSITE" id="PS50011"/>
    </source>
</evidence>
<dbReference type="SUPFAM" id="SSF56112">
    <property type="entry name" value="Protein kinase-like (PK-like)"/>
    <property type="match status" value="1"/>
</dbReference>
<dbReference type="ExpressionAtlas" id="A0A2K3JTX8">
    <property type="expression patterns" value="baseline"/>
</dbReference>
<dbReference type="PROSITE" id="PS50011">
    <property type="entry name" value="PROTEIN_KINASE_DOM"/>
    <property type="match status" value="1"/>
</dbReference>
<keyword evidence="3" id="KW-0418">Kinase</keyword>
<dbReference type="Pfam" id="PF07714">
    <property type="entry name" value="PK_Tyr_Ser-Thr"/>
    <property type="match status" value="1"/>
</dbReference>